<dbReference type="Proteomes" id="UP000028924">
    <property type="component" value="Unassembled WGS sequence"/>
</dbReference>
<evidence type="ECO:0000256" key="1">
    <source>
        <dbReference type="ARBA" id="ARBA00011073"/>
    </source>
</evidence>
<dbReference type="InterPro" id="IPR015500">
    <property type="entry name" value="Peptidase_S8_subtilisin-rel"/>
</dbReference>
<dbReference type="CDD" id="cd04077">
    <property type="entry name" value="Peptidases_S8_PCSK9_ProteinaseK_like"/>
    <property type="match status" value="1"/>
</dbReference>
<dbReference type="SUPFAM" id="SSF52743">
    <property type="entry name" value="Subtilisin-like"/>
    <property type="match status" value="1"/>
</dbReference>
<evidence type="ECO:0000259" key="8">
    <source>
        <dbReference type="Pfam" id="PF00082"/>
    </source>
</evidence>
<proteinExistence type="inferred from homology"/>
<feature type="active site" description="Charge relay system" evidence="5">
    <location>
        <position position="316"/>
    </location>
</feature>
<evidence type="ECO:0000313" key="10">
    <source>
        <dbReference type="Proteomes" id="UP000028924"/>
    </source>
</evidence>
<dbReference type="GO" id="GO:0004252">
    <property type="term" value="F:serine-type endopeptidase activity"/>
    <property type="evidence" value="ECO:0007669"/>
    <property type="project" value="UniProtKB-UniRule"/>
</dbReference>
<dbReference type="Pfam" id="PF00082">
    <property type="entry name" value="Peptidase_S8"/>
    <property type="match status" value="1"/>
</dbReference>
<feature type="region of interest" description="Disordered" evidence="7">
    <location>
        <begin position="205"/>
        <end position="236"/>
    </location>
</feature>
<dbReference type="Gene3D" id="3.40.50.200">
    <property type="entry name" value="Peptidase S8/S53 domain"/>
    <property type="match status" value="1"/>
</dbReference>
<dbReference type="PANTHER" id="PTHR43806:SF14">
    <property type="entry name" value="TRIPEPTIDYL-PEPTIDASE 2"/>
    <property type="match status" value="1"/>
</dbReference>
<accession>A0A087SK37</accession>
<gene>
    <name evidence="9" type="ORF">F751_6242</name>
</gene>
<evidence type="ECO:0000256" key="2">
    <source>
        <dbReference type="ARBA" id="ARBA00022670"/>
    </source>
</evidence>
<dbReference type="InterPro" id="IPR023827">
    <property type="entry name" value="Peptidase_S8_Asp-AS"/>
</dbReference>
<evidence type="ECO:0000256" key="5">
    <source>
        <dbReference type="PROSITE-ProRule" id="PRU01240"/>
    </source>
</evidence>
<comment type="similarity">
    <text evidence="1 5 6">Belongs to the peptidase S8 family.</text>
</comment>
<dbReference type="PROSITE" id="PS51892">
    <property type="entry name" value="SUBTILASE"/>
    <property type="match status" value="1"/>
</dbReference>
<dbReference type="InterPro" id="IPR023828">
    <property type="entry name" value="Peptidase_S8_Ser-AS"/>
</dbReference>
<name>A0A087SK37_AUXPR</name>
<evidence type="ECO:0000256" key="6">
    <source>
        <dbReference type="RuleBase" id="RU003355"/>
    </source>
</evidence>
<dbReference type="OrthoDB" id="206201at2759"/>
<keyword evidence="10" id="KW-1185">Reference proteome</keyword>
<dbReference type="PANTHER" id="PTHR43806">
    <property type="entry name" value="PEPTIDASE S8"/>
    <property type="match status" value="1"/>
</dbReference>
<dbReference type="KEGG" id="apro:F751_6242"/>
<dbReference type="GO" id="GO:0008240">
    <property type="term" value="F:tripeptidyl-peptidase activity"/>
    <property type="evidence" value="ECO:0007669"/>
    <property type="project" value="TreeGrafter"/>
</dbReference>
<feature type="active site" description="Charge relay system" evidence="5">
    <location>
        <position position="355"/>
    </location>
</feature>
<organism evidence="9 10">
    <name type="scientific">Auxenochlorella protothecoides</name>
    <name type="common">Green microalga</name>
    <name type="synonym">Chlorella protothecoides</name>
    <dbReference type="NCBI Taxonomy" id="3075"/>
    <lineage>
        <taxon>Eukaryota</taxon>
        <taxon>Viridiplantae</taxon>
        <taxon>Chlorophyta</taxon>
        <taxon>core chlorophytes</taxon>
        <taxon>Trebouxiophyceae</taxon>
        <taxon>Chlorellales</taxon>
        <taxon>Chlorellaceae</taxon>
        <taxon>Auxenochlorella</taxon>
    </lineage>
</organism>
<evidence type="ECO:0000313" key="9">
    <source>
        <dbReference type="EMBL" id="KFM26091.1"/>
    </source>
</evidence>
<protein>
    <submittedName>
        <fullName evidence="9">Extracellular serine proteinase</fullName>
    </submittedName>
</protein>
<dbReference type="eggNOG" id="KOG1153">
    <property type="taxonomic scope" value="Eukaryota"/>
</dbReference>
<dbReference type="FunFam" id="3.40.50.200:FF:000016">
    <property type="entry name" value="Proprotein convertase subtilisin/kexin type 9"/>
    <property type="match status" value="1"/>
</dbReference>
<feature type="domain" description="Peptidase S8/S53" evidence="8">
    <location>
        <begin position="307"/>
        <end position="564"/>
    </location>
</feature>
<dbReference type="PROSITE" id="PS00138">
    <property type="entry name" value="SUBTILASE_SER"/>
    <property type="match status" value="1"/>
</dbReference>
<dbReference type="InterPro" id="IPR050131">
    <property type="entry name" value="Peptidase_S8_subtilisin-like"/>
</dbReference>
<reference evidence="9 10" key="1">
    <citation type="journal article" date="2014" name="BMC Genomics">
        <title>Oil accumulation mechanisms of the oleaginous microalga Chlorella protothecoides revealed through its genome, transcriptomes, and proteomes.</title>
        <authorList>
            <person name="Gao C."/>
            <person name="Wang Y."/>
            <person name="Shen Y."/>
            <person name="Yan D."/>
            <person name="He X."/>
            <person name="Dai J."/>
            <person name="Wu Q."/>
        </authorList>
    </citation>
    <scope>NUCLEOTIDE SEQUENCE [LARGE SCALE GENOMIC DNA]</scope>
    <source>
        <strain evidence="9 10">0710</strain>
    </source>
</reference>
<keyword evidence="4 5" id="KW-0720">Serine protease</keyword>
<dbReference type="InterPro" id="IPR034193">
    <property type="entry name" value="PCSK9_ProteinaseK-like"/>
</dbReference>
<keyword evidence="2 5" id="KW-0645">Protease</keyword>
<sequence length="599" mass="62839">MLHVGWMCDRCAVQRLGNGVVWFRDPPPFTVACPGPVGGQRHDRPHRRVRGEMECTFNGSERRRVGGSMHVPGCRACCWIPHVLEQLPPPRPTHSWLCPAGLTIHCPSPLFFLQDIFYIPKLNLMCGASPLRFKMLAPVFGLSTECHMPGLCQHVFSNTIFGFSGKVTEAELQKLQTCLPGALYYKEENQIVHKAEDDAFWRPRPLEERREQAGRGALGGRRRMQQGLGGASPLPTLHSFEESVKTDGTEGAPVDAAGVTGGPAMAAPGEKTEVLGTKMWNLDRLDQRDPPLDGKYRYGTAGTTGTGNGTTIYVVDSGIKKDHQEFARWGGGASRAAYGYDFVDNDDNCDDCDGHGTHVAATAIGLTVGVAKAASVVSVRILDCEGSGTISNTVAALDWVAANHAAPAVVTLSLGIQVGSWSRVLEDAVAALVNTHGITVVVAAGNSGVDACYVAPANVPAALTVAASDLATKYNGSGAGEPDGVYKWSNSGPCIKLFAPGVNIYSACGGSSRCAVVDDAAYTYASGTSMAVPHVAGVAAVYLESYPQSTPADVSSAILGAASQGKIGADALPASTANLLLYSRVISDAAVQAASGPSG</sequence>
<evidence type="ECO:0000256" key="4">
    <source>
        <dbReference type="ARBA" id="ARBA00022825"/>
    </source>
</evidence>
<dbReference type="AlphaFoldDB" id="A0A087SK37"/>
<dbReference type="InterPro" id="IPR000209">
    <property type="entry name" value="Peptidase_S8/S53_dom"/>
</dbReference>
<dbReference type="GO" id="GO:0005829">
    <property type="term" value="C:cytosol"/>
    <property type="evidence" value="ECO:0007669"/>
    <property type="project" value="TreeGrafter"/>
</dbReference>
<keyword evidence="3 5" id="KW-0378">Hydrolase</keyword>
<dbReference type="GO" id="GO:0006508">
    <property type="term" value="P:proteolysis"/>
    <property type="evidence" value="ECO:0007669"/>
    <property type="project" value="UniProtKB-KW"/>
</dbReference>
<dbReference type="InterPro" id="IPR036852">
    <property type="entry name" value="Peptidase_S8/S53_dom_sf"/>
</dbReference>
<dbReference type="PRINTS" id="PR00723">
    <property type="entry name" value="SUBTILISIN"/>
</dbReference>
<dbReference type="GeneID" id="23617633"/>
<feature type="active site" description="Charge relay system" evidence="5">
    <location>
        <position position="529"/>
    </location>
</feature>
<evidence type="ECO:0000256" key="7">
    <source>
        <dbReference type="SAM" id="MobiDB-lite"/>
    </source>
</evidence>
<dbReference type="PROSITE" id="PS00136">
    <property type="entry name" value="SUBTILASE_ASP"/>
    <property type="match status" value="1"/>
</dbReference>
<evidence type="ECO:0000256" key="3">
    <source>
        <dbReference type="ARBA" id="ARBA00022801"/>
    </source>
</evidence>
<dbReference type="RefSeq" id="XP_011398987.1">
    <property type="nucleotide sequence ID" value="XM_011400685.1"/>
</dbReference>
<dbReference type="EMBL" id="KL662126">
    <property type="protein sequence ID" value="KFM26091.1"/>
    <property type="molecule type" value="Genomic_DNA"/>
</dbReference>